<proteinExistence type="predicted"/>
<sequence>MPEVLRSTFFCLLLLSVSSVSRTRKGKWGSFALASTEMHHFICQGFAIFIHFSYFGKKTKERCVQEVILPFFFLVKWKRPLFVIAIDHSLAFVVVSNFSILVVLMRLSGNWWGRT</sequence>
<evidence type="ECO:0008006" key="4">
    <source>
        <dbReference type="Google" id="ProtNLM"/>
    </source>
</evidence>
<protein>
    <recommendedName>
        <fullName evidence="4">Secreted protein</fullName>
    </recommendedName>
</protein>
<organism evidence="3">
    <name type="scientific">Ixodes scapularis</name>
    <name type="common">Black-legged tick</name>
    <name type="synonym">Deer tick</name>
    <dbReference type="NCBI Taxonomy" id="6945"/>
    <lineage>
        <taxon>Eukaryota</taxon>
        <taxon>Metazoa</taxon>
        <taxon>Ecdysozoa</taxon>
        <taxon>Arthropoda</taxon>
        <taxon>Chelicerata</taxon>
        <taxon>Arachnida</taxon>
        <taxon>Acari</taxon>
        <taxon>Parasitiformes</taxon>
        <taxon>Ixodida</taxon>
        <taxon>Ixodoidea</taxon>
        <taxon>Ixodidae</taxon>
        <taxon>Ixodinae</taxon>
        <taxon>Ixodes</taxon>
    </lineage>
</organism>
<feature type="chain" id="PRO_5020022084" description="Secreted protein" evidence="2">
    <location>
        <begin position="24"/>
        <end position="115"/>
    </location>
</feature>
<reference evidence="3" key="1">
    <citation type="submission" date="2019-04" db="EMBL/GenBank/DDBJ databases">
        <title>An insight into the mialome of Ixodes scapularis.</title>
        <authorList>
            <person name="Ribeiro J.M."/>
            <person name="Mather T.N."/>
            <person name="Karim S."/>
        </authorList>
    </citation>
    <scope>NUCLEOTIDE SEQUENCE</scope>
</reference>
<name>A0A4D5REF8_IXOSC</name>
<evidence type="ECO:0000313" key="3">
    <source>
        <dbReference type="EMBL" id="MOY35326.1"/>
    </source>
</evidence>
<keyword evidence="1" id="KW-0812">Transmembrane</keyword>
<feature type="signal peptide" evidence="2">
    <location>
        <begin position="1"/>
        <end position="23"/>
    </location>
</feature>
<keyword evidence="1" id="KW-1133">Transmembrane helix</keyword>
<keyword evidence="2" id="KW-0732">Signal</keyword>
<feature type="transmembrane region" description="Helical" evidence="1">
    <location>
        <begin position="81"/>
        <end position="105"/>
    </location>
</feature>
<evidence type="ECO:0000256" key="2">
    <source>
        <dbReference type="SAM" id="SignalP"/>
    </source>
</evidence>
<dbReference type="AlphaFoldDB" id="A0A4D5REF8"/>
<dbReference type="EMBL" id="GHJT01001355">
    <property type="protein sequence ID" value="MOY35326.1"/>
    <property type="molecule type" value="Transcribed_RNA"/>
</dbReference>
<feature type="transmembrane region" description="Helical" evidence="1">
    <location>
        <begin position="38"/>
        <end position="55"/>
    </location>
</feature>
<accession>A0A4D5REF8</accession>
<evidence type="ECO:0000256" key="1">
    <source>
        <dbReference type="SAM" id="Phobius"/>
    </source>
</evidence>
<keyword evidence="1" id="KW-0472">Membrane</keyword>